<dbReference type="RefSeq" id="WP_029913677.1">
    <property type="nucleotide sequence ID" value="NZ_JMIU01000002.1"/>
</dbReference>
<feature type="compositionally biased region" description="Basic and acidic residues" evidence="1">
    <location>
        <begin position="87"/>
        <end position="101"/>
    </location>
</feature>
<evidence type="ECO:0000313" key="3">
    <source>
        <dbReference type="Proteomes" id="UP000027341"/>
    </source>
</evidence>
<gene>
    <name evidence="2" type="ORF">EI16_12095</name>
</gene>
<keyword evidence="3" id="KW-1185">Reference proteome</keyword>
<evidence type="ECO:0000256" key="1">
    <source>
        <dbReference type="SAM" id="MobiDB-lite"/>
    </source>
</evidence>
<sequence>MANWIECEVYCAPSSSGGKVWVCPANMNQIPWTMSGTKARFDNSSLTVNTLNTPKDAWNFKEEKRQKGYSYFSTIWVESGTFRMRKDNPNIKSESELERDPISPSPPEAVYEIKSSGLFNF</sequence>
<proteinExistence type="predicted"/>
<dbReference type="Proteomes" id="UP000027341">
    <property type="component" value="Unassembled WGS sequence"/>
</dbReference>
<accession>A0A066ZX19</accession>
<reference evidence="2 3" key="1">
    <citation type="submission" date="2014-04" db="EMBL/GenBank/DDBJ databases">
        <title>Draft genome sequence of Hydrogenovibrio marinus MH-110, a model organism for aerobic H2 metabolism.</title>
        <authorList>
            <person name="Cha H.J."/>
            <person name="Jo B.H."/>
            <person name="Hwang B.H."/>
        </authorList>
    </citation>
    <scope>NUCLEOTIDE SEQUENCE [LARGE SCALE GENOMIC DNA]</scope>
    <source>
        <strain evidence="2 3">MH-110</strain>
    </source>
</reference>
<comment type="caution">
    <text evidence="2">The sequence shown here is derived from an EMBL/GenBank/DDBJ whole genome shotgun (WGS) entry which is preliminary data.</text>
</comment>
<evidence type="ECO:0000313" key="2">
    <source>
        <dbReference type="EMBL" id="KDN94635.1"/>
    </source>
</evidence>
<dbReference type="AlphaFoldDB" id="A0A066ZX19"/>
<feature type="region of interest" description="Disordered" evidence="1">
    <location>
        <begin position="87"/>
        <end position="109"/>
    </location>
</feature>
<protein>
    <submittedName>
        <fullName evidence="2">Uncharacterized protein</fullName>
    </submittedName>
</protein>
<dbReference type="EMBL" id="JMIU01000002">
    <property type="protein sequence ID" value="KDN94635.1"/>
    <property type="molecule type" value="Genomic_DNA"/>
</dbReference>
<name>A0A066ZX19_HYDMR</name>
<organism evidence="2 3">
    <name type="scientific">Hydrogenovibrio marinus</name>
    <dbReference type="NCBI Taxonomy" id="28885"/>
    <lineage>
        <taxon>Bacteria</taxon>
        <taxon>Pseudomonadati</taxon>
        <taxon>Pseudomonadota</taxon>
        <taxon>Gammaproteobacteria</taxon>
        <taxon>Thiotrichales</taxon>
        <taxon>Piscirickettsiaceae</taxon>
        <taxon>Hydrogenovibrio</taxon>
    </lineage>
</organism>
<dbReference type="STRING" id="28885.EI16_12095"/>